<dbReference type="PaxDb" id="4113-PGSC0003DMT400028946"/>
<dbReference type="HOGENOM" id="CLU_2982889_0_0_1"/>
<organism evidence="7 8">
    <name type="scientific">Solanum tuberosum</name>
    <name type="common">Potato</name>
    <dbReference type="NCBI Taxonomy" id="4113"/>
    <lineage>
        <taxon>Eukaryota</taxon>
        <taxon>Viridiplantae</taxon>
        <taxon>Streptophyta</taxon>
        <taxon>Embryophyta</taxon>
        <taxon>Tracheophyta</taxon>
        <taxon>Spermatophyta</taxon>
        <taxon>Magnoliopsida</taxon>
        <taxon>eudicotyledons</taxon>
        <taxon>Gunneridae</taxon>
        <taxon>Pentapetalae</taxon>
        <taxon>asterids</taxon>
        <taxon>lamiids</taxon>
        <taxon>Solanales</taxon>
        <taxon>Solanaceae</taxon>
        <taxon>Solanoideae</taxon>
        <taxon>Solaneae</taxon>
        <taxon>Solanum</taxon>
    </lineage>
</organism>
<dbReference type="InParanoid" id="M1ARY5"/>
<keyword evidence="5 6" id="KW-0472">Membrane</keyword>
<evidence type="ECO:0000313" key="8">
    <source>
        <dbReference type="Proteomes" id="UP000011115"/>
    </source>
</evidence>
<evidence type="ECO:0000256" key="1">
    <source>
        <dbReference type="ARBA" id="ARBA00004370"/>
    </source>
</evidence>
<reference evidence="7" key="2">
    <citation type="submission" date="2015-06" db="UniProtKB">
        <authorList>
            <consortium name="EnsemblPlants"/>
        </authorList>
    </citation>
    <scope>IDENTIFICATION</scope>
    <source>
        <strain evidence="7">DM1-3 516 R44</strain>
    </source>
</reference>
<dbReference type="PANTHER" id="PTHR21659">
    <property type="entry name" value="HYDROPHOBIC PROTEIN RCI2 LOW TEMPERATURE AND SALT RESPONSIVE PROTEIN LTI6 -RELATED"/>
    <property type="match status" value="1"/>
</dbReference>
<comment type="subcellular location">
    <subcellularLocation>
        <location evidence="1">Membrane</location>
    </subcellularLocation>
</comment>
<evidence type="ECO:0000256" key="3">
    <source>
        <dbReference type="ARBA" id="ARBA00022692"/>
    </source>
</evidence>
<keyword evidence="4 6" id="KW-1133">Transmembrane helix</keyword>
<dbReference type="Pfam" id="PF01679">
    <property type="entry name" value="Pmp3"/>
    <property type="match status" value="1"/>
</dbReference>
<sequence length="58" mass="6789">MPKQQIVTYIERLRAKKCEFLVCLILTLLGYIPGIIYAIYAIVVRGYDQDEEWRPLTA</sequence>
<proteinExistence type="inferred from homology"/>
<evidence type="ECO:0000256" key="4">
    <source>
        <dbReference type="ARBA" id="ARBA00022989"/>
    </source>
</evidence>
<accession>M1ARY5</accession>
<dbReference type="eggNOG" id="KOG1773">
    <property type="taxonomic scope" value="Eukaryota"/>
</dbReference>
<evidence type="ECO:0000256" key="2">
    <source>
        <dbReference type="ARBA" id="ARBA00009530"/>
    </source>
</evidence>
<dbReference type="InterPro" id="IPR000612">
    <property type="entry name" value="PMP3"/>
</dbReference>
<dbReference type="Gramene" id="PGSC0003DMT400028946">
    <property type="protein sequence ID" value="PGSC0003DMT400028946"/>
    <property type="gene ID" value="PGSC0003DMG400011143"/>
</dbReference>
<dbReference type="AlphaFoldDB" id="M1ARY5"/>
<comment type="similarity">
    <text evidence="2">Belongs to the UPF0057 (PMP3) family.</text>
</comment>
<dbReference type="Proteomes" id="UP000011115">
    <property type="component" value="Unassembled WGS sequence"/>
</dbReference>
<protein>
    <submittedName>
        <fullName evidence="7">UPF0057 membrane protein</fullName>
    </submittedName>
</protein>
<keyword evidence="3 6" id="KW-0812">Transmembrane</keyword>
<feature type="transmembrane region" description="Helical" evidence="6">
    <location>
        <begin position="20"/>
        <end position="43"/>
    </location>
</feature>
<dbReference type="GO" id="GO:0016020">
    <property type="term" value="C:membrane"/>
    <property type="evidence" value="ECO:0007669"/>
    <property type="project" value="UniProtKB-SubCell"/>
</dbReference>
<dbReference type="PANTHER" id="PTHR21659:SF121">
    <property type="entry name" value="LOW TEMPERATURE-INDUCED PROTEIN LT101.2-LIKE"/>
    <property type="match status" value="1"/>
</dbReference>
<dbReference type="EnsemblPlants" id="PGSC0003DMT400028946">
    <property type="protein sequence ID" value="PGSC0003DMT400028946"/>
    <property type="gene ID" value="PGSC0003DMG400011143"/>
</dbReference>
<reference evidence="8" key="1">
    <citation type="journal article" date="2011" name="Nature">
        <title>Genome sequence and analysis of the tuber crop potato.</title>
        <authorList>
            <consortium name="The Potato Genome Sequencing Consortium"/>
        </authorList>
    </citation>
    <scope>NUCLEOTIDE SEQUENCE [LARGE SCALE GENOMIC DNA]</scope>
    <source>
        <strain evidence="8">cv. DM1-3 516 R44</strain>
    </source>
</reference>
<evidence type="ECO:0000313" key="7">
    <source>
        <dbReference type="EnsemblPlants" id="PGSC0003DMT400028946"/>
    </source>
</evidence>
<evidence type="ECO:0000256" key="5">
    <source>
        <dbReference type="ARBA" id="ARBA00023136"/>
    </source>
</evidence>
<keyword evidence="8" id="KW-1185">Reference proteome</keyword>
<evidence type="ECO:0000256" key="6">
    <source>
        <dbReference type="SAM" id="Phobius"/>
    </source>
</evidence>
<name>M1ARY5_SOLTU</name>